<keyword evidence="6 8" id="KW-1133">Transmembrane helix</keyword>
<comment type="similarity">
    <text evidence="2 8">Belongs to the NiCoT transporter (TC 2.A.52) family.</text>
</comment>
<keyword evidence="11" id="KW-1185">Reference proteome</keyword>
<name>A0ABX2EGA6_9BURK</name>
<keyword evidence="4" id="KW-0533">Nickel</keyword>
<accession>A0ABX2EGA6</accession>
<dbReference type="InterPro" id="IPR004688">
    <property type="entry name" value="Ni/Co_transpt"/>
</dbReference>
<dbReference type="Pfam" id="PF03824">
    <property type="entry name" value="NicO"/>
    <property type="match status" value="1"/>
</dbReference>
<evidence type="ECO:0000313" key="11">
    <source>
        <dbReference type="Proteomes" id="UP000737171"/>
    </source>
</evidence>
<feature type="chain" id="PRO_5045736080" description="Nickel/cobalt efflux system" evidence="9">
    <location>
        <begin position="22"/>
        <end position="261"/>
    </location>
</feature>
<keyword evidence="9" id="KW-0732">Signal</keyword>
<feature type="transmembrane region" description="Helical" evidence="8">
    <location>
        <begin position="69"/>
        <end position="95"/>
    </location>
</feature>
<evidence type="ECO:0000256" key="7">
    <source>
        <dbReference type="ARBA" id="ARBA00023136"/>
    </source>
</evidence>
<evidence type="ECO:0000256" key="4">
    <source>
        <dbReference type="ARBA" id="ARBA00022596"/>
    </source>
</evidence>
<dbReference type="InterPro" id="IPR011541">
    <property type="entry name" value="Ni/Co_transpt_high_affinity"/>
</dbReference>
<dbReference type="RefSeq" id="WP_173122718.1">
    <property type="nucleotide sequence ID" value="NZ_JABRWJ010000003.1"/>
</dbReference>
<evidence type="ECO:0000256" key="8">
    <source>
        <dbReference type="RuleBase" id="RU362101"/>
    </source>
</evidence>
<evidence type="ECO:0000256" key="3">
    <source>
        <dbReference type="ARBA" id="ARBA00022448"/>
    </source>
</evidence>
<dbReference type="PANTHER" id="PTHR31611">
    <property type="entry name" value="HIGH-AFFINITY NICKEL TRANSPORT PROTEIN NIC1"/>
    <property type="match status" value="1"/>
</dbReference>
<proteinExistence type="inferred from homology"/>
<feature type="transmembrane region" description="Helical" evidence="8">
    <location>
        <begin position="190"/>
        <end position="210"/>
    </location>
</feature>
<dbReference type="Proteomes" id="UP000737171">
    <property type="component" value="Unassembled WGS sequence"/>
</dbReference>
<protein>
    <recommendedName>
        <fullName evidence="8">Nickel/cobalt efflux system</fullName>
    </recommendedName>
</protein>
<keyword evidence="7 8" id="KW-0472">Membrane</keyword>
<evidence type="ECO:0000313" key="10">
    <source>
        <dbReference type="EMBL" id="NRF67616.1"/>
    </source>
</evidence>
<reference evidence="10 11" key="1">
    <citation type="submission" date="2020-05" db="EMBL/GenBank/DDBJ databases">
        <title>Aquincola sp. isolate from soil.</title>
        <authorList>
            <person name="Han J."/>
            <person name="Kim D.-U."/>
        </authorList>
    </citation>
    <scope>NUCLEOTIDE SEQUENCE [LARGE SCALE GENOMIC DNA]</scope>
    <source>
        <strain evidence="10 11">S2</strain>
    </source>
</reference>
<feature type="transmembrane region" description="Helical" evidence="8">
    <location>
        <begin position="231"/>
        <end position="253"/>
    </location>
</feature>
<evidence type="ECO:0000256" key="2">
    <source>
        <dbReference type="ARBA" id="ARBA00010892"/>
    </source>
</evidence>
<keyword evidence="5 8" id="KW-0812">Transmembrane</keyword>
<dbReference type="PANTHER" id="PTHR31611:SF0">
    <property type="entry name" value="HIGH-AFFINITY NICKEL TRANSPORT PROTEIN NIC1"/>
    <property type="match status" value="1"/>
</dbReference>
<sequence>MGRLLVRSIGTFFLTAPQAGAAPMSDLPTDFAALAALALLFGLKHGLDADHLATIDGMTRLQQREGRRVARWCGALFSLGHGAVVIAAAGALAAASRPWAPPEWLQTTGASISIAVLLVLGIANLRALFSARPGEAPKPVGLRARLLGRWIAGRSPWTAAATGALFALSFDTLSQAALFALASPALGGPAAALALALLFTAGMLATDALNGWWVHRLLQRADGFALRASQLMGAAVVLLSFGVAGLGLARLAAASGVITSA</sequence>
<organism evidence="10 11">
    <name type="scientific">Pseudaquabacterium terrae</name>
    <dbReference type="NCBI Taxonomy" id="2732868"/>
    <lineage>
        <taxon>Bacteria</taxon>
        <taxon>Pseudomonadati</taxon>
        <taxon>Pseudomonadota</taxon>
        <taxon>Betaproteobacteria</taxon>
        <taxon>Burkholderiales</taxon>
        <taxon>Sphaerotilaceae</taxon>
        <taxon>Pseudaquabacterium</taxon>
    </lineage>
</organism>
<keyword evidence="3 8" id="KW-0813">Transport</keyword>
<feature type="signal peptide" evidence="9">
    <location>
        <begin position="1"/>
        <end position="21"/>
    </location>
</feature>
<feature type="transmembrane region" description="Helical" evidence="8">
    <location>
        <begin position="150"/>
        <end position="170"/>
    </location>
</feature>
<comment type="subcellular location">
    <subcellularLocation>
        <location evidence="8">Cell membrane</location>
        <topology evidence="8">Multi-pass membrane protein</topology>
    </subcellularLocation>
    <subcellularLocation>
        <location evidence="1">Endomembrane system</location>
        <topology evidence="1">Multi-pass membrane protein</topology>
    </subcellularLocation>
</comment>
<evidence type="ECO:0000256" key="1">
    <source>
        <dbReference type="ARBA" id="ARBA00004127"/>
    </source>
</evidence>
<gene>
    <name evidence="10" type="ORF">HLB44_11530</name>
</gene>
<evidence type="ECO:0000256" key="5">
    <source>
        <dbReference type="ARBA" id="ARBA00022692"/>
    </source>
</evidence>
<feature type="transmembrane region" description="Helical" evidence="8">
    <location>
        <begin position="107"/>
        <end position="129"/>
    </location>
</feature>
<evidence type="ECO:0000256" key="9">
    <source>
        <dbReference type="SAM" id="SignalP"/>
    </source>
</evidence>
<dbReference type="EMBL" id="JABRWJ010000003">
    <property type="protein sequence ID" value="NRF67616.1"/>
    <property type="molecule type" value="Genomic_DNA"/>
</dbReference>
<comment type="caution">
    <text evidence="10">The sequence shown here is derived from an EMBL/GenBank/DDBJ whole genome shotgun (WGS) entry which is preliminary data.</text>
</comment>
<evidence type="ECO:0000256" key="6">
    <source>
        <dbReference type="ARBA" id="ARBA00022989"/>
    </source>
</evidence>